<dbReference type="EMBL" id="JH717904">
    <property type="protein sequence ID" value="EWZ34822.1"/>
    <property type="molecule type" value="Genomic_DNA"/>
</dbReference>
<evidence type="ECO:0000313" key="1">
    <source>
        <dbReference type="EMBL" id="EWZ34822.1"/>
    </source>
</evidence>
<name>W9JRX4_FUSOX</name>
<dbReference type="Proteomes" id="UP000030766">
    <property type="component" value="Unassembled WGS sequence"/>
</dbReference>
<dbReference type="AlphaFoldDB" id="W9JRX4"/>
<dbReference type="HOGENOM" id="CLU_2849773_0_0_1"/>
<sequence length="65" mass="7759">MDRLDNNSSLCGVSTFSRWRRVKHYESFVVTPGHKWWGEKTERLETPSRRYGDTDDPCKQKQNLQ</sequence>
<dbReference type="VEuPathDB" id="FungiDB:FOZG_12660"/>
<proteinExistence type="predicted"/>
<organism evidence="1">
    <name type="scientific">Fusarium oxysporum Fo47</name>
    <dbReference type="NCBI Taxonomy" id="660027"/>
    <lineage>
        <taxon>Eukaryota</taxon>
        <taxon>Fungi</taxon>
        <taxon>Dikarya</taxon>
        <taxon>Ascomycota</taxon>
        <taxon>Pezizomycotina</taxon>
        <taxon>Sordariomycetes</taxon>
        <taxon>Hypocreomycetidae</taxon>
        <taxon>Hypocreales</taxon>
        <taxon>Nectriaceae</taxon>
        <taxon>Fusarium</taxon>
        <taxon>Fusarium oxysporum species complex</taxon>
    </lineage>
</organism>
<protein>
    <submittedName>
        <fullName evidence="1">Uncharacterized protein</fullName>
    </submittedName>
</protein>
<gene>
    <name evidence="1" type="ORF">FOZG_12660</name>
</gene>
<accession>W9JRX4</accession>
<reference evidence="1" key="1">
    <citation type="submission" date="2011-06" db="EMBL/GenBank/DDBJ databases">
        <title>The Genome Sequence of Fusarium oxysporum Fo47.</title>
        <authorList>
            <consortium name="The Broad Institute Genome Sequencing Platform"/>
            <person name="Ma L.-J."/>
            <person name="Gale L.R."/>
            <person name="Schwartz D.C."/>
            <person name="Zhou S."/>
            <person name="Corby-Kistler H."/>
            <person name="Young S.K."/>
            <person name="Zeng Q."/>
            <person name="Gargeya S."/>
            <person name="Fitzgerald M."/>
            <person name="Haas B."/>
            <person name="Abouelleil A."/>
            <person name="Alvarado L."/>
            <person name="Arachchi H.M."/>
            <person name="Berlin A."/>
            <person name="Brown A."/>
            <person name="Chapman S.B."/>
            <person name="Chen Z."/>
            <person name="Dunbar C."/>
            <person name="Freedman E."/>
            <person name="Gearin G."/>
            <person name="Gellesch M."/>
            <person name="Goldberg J."/>
            <person name="Griggs A."/>
            <person name="Gujja S."/>
            <person name="Heiman D."/>
            <person name="Howarth C."/>
            <person name="Larson L."/>
            <person name="Lui A."/>
            <person name="MacDonald P.J.P."/>
            <person name="Mehta T."/>
            <person name="Montmayeur A."/>
            <person name="Murphy C."/>
            <person name="Neiman D."/>
            <person name="Pearson M."/>
            <person name="Priest M."/>
            <person name="Roberts A."/>
            <person name="Saif S."/>
            <person name="Shea T."/>
            <person name="Shenoy N."/>
            <person name="Sisk P."/>
            <person name="Stolte C."/>
            <person name="Sykes S."/>
            <person name="Wortman J."/>
            <person name="Nusbaum C."/>
            <person name="Birren B."/>
        </authorList>
    </citation>
    <scope>NUCLEOTIDE SEQUENCE [LARGE SCALE GENOMIC DNA]</scope>
    <source>
        <strain evidence="1">Fo47</strain>
    </source>
</reference>
<reference evidence="1" key="2">
    <citation type="submission" date="2012-06" db="EMBL/GenBank/DDBJ databases">
        <title>Annotation of the Genome Sequence of Fusarium oxysporum Fo47.</title>
        <authorList>
            <consortium name="The Broad Institute Genomics Platform"/>
            <person name="Ma L.-J."/>
            <person name="Corby-Kistler H."/>
            <person name="Broz K."/>
            <person name="Gale L.R."/>
            <person name="Jonkers W."/>
            <person name="O'Donnell K."/>
            <person name="Ploetz R."/>
            <person name="Steinberg C."/>
            <person name="Schwartz D.C."/>
            <person name="VanEtten H."/>
            <person name="Zhou S."/>
            <person name="Young S.K."/>
            <person name="Zeng Q."/>
            <person name="Gargeya S."/>
            <person name="Fitzgerald M."/>
            <person name="Abouelleil A."/>
            <person name="Alvarado L."/>
            <person name="Chapman S.B."/>
            <person name="Gainer-Dewar J."/>
            <person name="Goldberg J."/>
            <person name="Griggs A."/>
            <person name="Gujja S."/>
            <person name="Hansen M."/>
            <person name="Howarth C."/>
            <person name="Imamovic A."/>
            <person name="Ireland A."/>
            <person name="Larimer J."/>
            <person name="McCowan C."/>
            <person name="Murphy C."/>
            <person name="Pearson M."/>
            <person name="Poon T.W."/>
            <person name="Priest M."/>
            <person name="Roberts A."/>
            <person name="Saif S."/>
            <person name="Shea T."/>
            <person name="Sykes S."/>
            <person name="Wortman J."/>
            <person name="Nusbaum C."/>
            <person name="Birren B."/>
        </authorList>
    </citation>
    <scope>NUCLEOTIDE SEQUENCE</scope>
    <source>
        <strain evidence="1">Fo47</strain>
    </source>
</reference>